<feature type="domain" description="FAS1" evidence="3">
    <location>
        <begin position="3"/>
        <end position="146"/>
    </location>
</feature>
<keyword evidence="2" id="KW-0812">Transmembrane</keyword>
<keyword evidence="5" id="KW-1185">Reference proteome</keyword>
<dbReference type="Gene3D" id="2.30.180.10">
    <property type="entry name" value="FAS1 domain"/>
    <property type="match status" value="3"/>
</dbReference>
<dbReference type="InterPro" id="IPR000782">
    <property type="entry name" value="FAS1_domain"/>
</dbReference>
<dbReference type="InterPro" id="IPR050904">
    <property type="entry name" value="Adhesion/Biosynth-related"/>
</dbReference>
<dbReference type="OrthoDB" id="286301at2759"/>
<feature type="domain" description="FAS1" evidence="3">
    <location>
        <begin position="152"/>
        <end position="289"/>
    </location>
</feature>
<evidence type="ECO:0000256" key="1">
    <source>
        <dbReference type="SAM" id="MobiDB-lite"/>
    </source>
</evidence>
<dbReference type="SUPFAM" id="SSF82153">
    <property type="entry name" value="FAS1 domain"/>
    <property type="match status" value="4"/>
</dbReference>
<feature type="region of interest" description="Disordered" evidence="1">
    <location>
        <begin position="826"/>
        <end position="849"/>
    </location>
</feature>
<dbReference type="InterPro" id="IPR036378">
    <property type="entry name" value="FAS1_dom_sf"/>
</dbReference>
<feature type="domain" description="FAS1" evidence="3">
    <location>
        <begin position="568"/>
        <end position="709"/>
    </location>
</feature>
<name>A0A1E3Q9C6_LIPST</name>
<gene>
    <name evidence="4" type="ORF">LIPSTDRAFT_2100</name>
</gene>
<proteinExistence type="predicted"/>
<feature type="compositionally biased region" description="Acidic residues" evidence="1">
    <location>
        <begin position="826"/>
        <end position="838"/>
    </location>
</feature>
<feature type="transmembrane region" description="Helical" evidence="2">
    <location>
        <begin position="728"/>
        <end position="753"/>
    </location>
</feature>
<evidence type="ECO:0000259" key="3">
    <source>
        <dbReference type="PROSITE" id="PS50213"/>
    </source>
</evidence>
<dbReference type="PANTHER" id="PTHR10900:SF125">
    <property type="entry name" value="FAS1 DOMAIN-CONTAINING PROTEIN YLR001C"/>
    <property type="match status" value="1"/>
</dbReference>
<protein>
    <recommendedName>
        <fullName evidence="3">FAS1 domain-containing protein</fullName>
    </recommendedName>
</protein>
<dbReference type="Pfam" id="PF02469">
    <property type="entry name" value="Fasciclin"/>
    <property type="match status" value="3"/>
</dbReference>
<evidence type="ECO:0000313" key="5">
    <source>
        <dbReference type="Proteomes" id="UP000094385"/>
    </source>
</evidence>
<sequence length="849" mass="92772">MASVSIVDLLSSSADFTLLVRVLQRTGLIPVLNMARNVTFFAPSDEVLKKLPTDFDVPTLLQYLIITDPIVSYNMTEEEAVYFSYLRAPAAPDVPLPLRVQRLQSSHQETADDAGMQLVIGSGAAKVVRHDWVADNGIIQVVDAMVPLPGTLCEAVAGPANKGDMRLFSQLFVKHPMICFLLQYAQDTATLLVPVDSAFDVLNDVELSYLMVNAGHDDRLRFLGSHFLYSSVYRQNDTLGLGTNVPSMSGAIVNIKKSERGIKFNGQVDAIESDVVFQNGVIHTLPSFLTPWSFFEFSPRKYLYGLNATRFTDELLFHKYDHVLDDTNRVQTIFAPVDAEGGDMPVSEKTLEYHFTDGLIDSLDVSMILPSRLSLPSLRGRHQHILVTIDENGEFWVDGKSKVLRAPLLIGNTAIIPIDRALDLPPSLHYAAGSIYEARTTLQIFESLGLFDDDVVKGSTIFFPDDSAWEKLGSAAKFILSSSEVVKELLCSLMLTEPVYSSDFNSANSSDYETAAGTRVSIKTNDSKTSIEFNMGNVETVASLGSIDILFDGGVVHTISSIPIPESINITPRQLLDAEHITSFVELLESASLAKDVIADDSQYIILAPANSVLTVSNITSATVDLAIQLGLHILSRRSTPGGSFLSGLSVYDTLVSGVHVSILSELSDNMYKLRIVKHPLIESIQPIRVLSSGVSTSGAEIYVIDRVLPMSVLNAIADPPWWQAHGVLVGLGASGGILAMVLIGLFWFLIIYRGSKNWRHSQALGGNDKSFVRFRRSFSESGRSIIINANGSDEEDEDDDAIGEDTPFLGRAASGRLGSRVNIEDFGDVDEDAEEVELPSRSNEHSSV</sequence>
<accession>A0A1E3Q9C6</accession>
<dbReference type="PANTHER" id="PTHR10900">
    <property type="entry name" value="PERIOSTIN-RELATED"/>
    <property type="match status" value="1"/>
</dbReference>
<dbReference type="AlphaFoldDB" id="A0A1E3Q9C6"/>
<dbReference type="Proteomes" id="UP000094385">
    <property type="component" value="Unassembled WGS sequence"/>
</dbReference>
<dbReference type="STRING" id="675824.A0A1E3Q9C6"/>
<reference evidence="4 5" key="1">
    <citation type="journal article" date="2016" name="Proc. Natl. Acad. Sci. U.S.A.">
        <title>Comparative genomics of biotechnologically important yeasts.</title>
        <authorList>
            <person name="Riley R."/>
            <person name="Haridas S."/>
            <person name="Wolfe K.H."/>
            <person name="Lopes M.R."/>
            <person name="Hittinger C.T."/>
            <person name="Goeker M."/>
            <person name="Salamov A.A."/>
            <person name="Wisecaver J.H."/>
            <person name="Long T.M."/>
            <person name="Calvey C.H."/>
            <person name="Aerts A.L."/>
            <person name="Barry K.W."/>
            <person name="Choi C."/>
            <person name="Clum A."/>
            <person name="Coughlan A.Y."/>
            <person name="Deshpande S."/>
            <person name="Douglass A.P."/>
            <person name="Hanson S.J."/>
            <person name="Klenk H.-P."/>
            <person name="LaButti K.M."/>
            <person name="Lapidus A."/>
            <person name="Lindquist E.A."/>
            <person name="Lipzen A.M."/>
            <person name="Meier-Kolthoff J.P."/>
            <person name="Ohm R.A."/>
            <person name="Otillar R.P."/>
            <person name="Pangilinan J.L."/>
            <person name="Peng Y."/>
            <person name="Rokas A."/>
            <person name="Rosa C.A."/>
            <person name="Scheuner C."/>
            <person name="Sibirny A.A."/>
            <person name="Slot J.C."/>
            <person name="Stielow J.B."/>
            <person name="Sun H."/>
            <person name="Kurtzman C.P."/>
            <person name="Blackwell M."/>
            <person name="Grigoriev I.V."/>
            <person name="Jeffries T.W."/>
        </authorList>
    </citation>
    <scope>NUCLEOTIDE SEQUENCE [LARGE SCALE GENOMIC DNA]</scope>
    <source>
        <strain evidence="4 5">NRRL Y-11557</strain>
    </source>
</reference>
<dbReference type="EMBL" id="KV454292">
    <property type="protein sequence ID" value="ODQ74094.1"/>
    <property type="molecule type" value="Genomic_DNA"/>
</dbReference>
<keyword evidence="2" id="KW-1133">Transmembrane helix</keyword>
<feature type="domain" description="FAS1" evidence="3">
    <location>
        <begin position="425"/>
        <end position="563"/>
    </location>
</feature>
<organism evidence="4 5">
    <name type="scientific">Lipomyces starkeyi NRRL Y-11557</name>
    <dbReference type="NCBI Taxonomy" id="675824"/>
    <lineage>
        <taxon>Eukaryota</taxon>
        <taxon>Fungi</taxon>
        <taxon>Dikarya</taxon>
        <taxon>Ascomycota</taxon>
        <taxon>Saccharomycotina</taxon>
        <taxon>Lipomycetes</taxon>
        <taxon>Lipomycetales</taxon>
        <taxon>Lipomycetaceae</taxon>
        <taxon>Lipomyces</taxon>
    </lineage>
</organism>
<evidence type="ECO:0000313" key="4">
    <source>
        <dbReference type="EMBL" id="ODQ74094.1"/>
    </source>
</evidence>
<evidence type="ECO:0000256" key="2">
    <source>
        <dbReference type="SAM" id="Phobius"/>
    </source>
</evidence>
<dbReference type="SMART" id="SM00554">
    <property type="entry name" value="FAS1"/>
    <property type="match status" value="4"/>
</dbReference>
<keyword evidence="2" id="KW-0472">Membrane</keyword>
<dbReference type="PROSITE" id="PS50213">
    <property type="entry name" value="FAS1"/>
    <property type="match status" value="4"/>
</dbReference>